<evidence type="ECO:0000313" key="2">
    <source>
        <dbReference type="Proteomes" id="UP001595791"/>
    </source>
</evidence>
<protein>
    <submittedName>
        <fullName evidence="1">Uncharacterized protein</fullName>
    </submittedName>
</protein>
<proteinExistence type="predicted"/>
<organism evidence="1 2">
    <name type="scientific">Chitinimonas lacunae</name>
    <dbReference type="NCBI Taxonomy" id="1963018"/>
    <lineage>
        <taxon>Bacteria</taxon>
        <taxon>Pseudomonadati</taxon>
        <taxon>Pseudomonadota</taxon>
        <taxon>Betaproteobacteria</taxon>
        <taxon>Neisseriales</taxon>
        <taxon>Chitinibacteraceae</taxon>
        <taxon>Chitinimonas</taxon>
    </lineage>
</organism>
<gene>
    <name evidence="1" type="ORF">ACFOW7_05330</name>
</gene>
<sequence length="153" mass="16911">MEGTHFFREIELIGSRGAPIAEFDEIDLVHRVIYEDKIAKGFGQNIGSDLSPAAYEKALRREITKFVDKKVVDKTEGKIAALQSPAGIRPSPSGLGTAVAPDLQAVQSIRNITFRFEGDHSILQEVMNTRMQSLQSKYSNYNFSAVYGYKPGG</sequence>
<dbReference type="EMBL" id="JBHSBU010000001">
    <property type="protein sequence ID" value="MFC4158782.1"/>
    <property type="molecule type" value="Genomic_DNA"/>
</dbReference>
<evidence type="ECO:0000313" key="1">
    <source>
        <dbReference type="EMBL" id="MFC4158782.1"/>
    </source>
</evidence>
<dbReference type="RefSeq" id="WP_378161833.1">
    <property type="nucleotide sequence ID" value="NZ_JBHSBU010000001.1"/>
</dbReference>
<comment type="caution">
    <text evidence="1">The sequence shown here is derived from an EMBL/GenBank/DDBJ whole genome shotgun (WGS) entry which is preliminary data.</text>
</comment>
<dbReference type="Proteomes" id="UP001595791">
    <property type="component" value="Unassembled WGS sequence"/>
</dbReference>
<keyword evidence="2" id="KW-1185">Reference proteome</keyword>
<reference evidence="2" key="1">
    <citation type="journal article" date="2019" name="Int. J. Syst. Evol. Microbiol.">
        <title>The Global Catalogue of Microorganisms (GCM) 10K type strain sequencing project: providing services to taxonomists for standard genome sequencing and annotation.</title>
        <authorList>
            <consortium name="The Broad Institute Genomics Platform"/>
            <consortium name="The Broad Institute Genome Sequencing Center for Infectious Disease"/>
            <person name="Wu L."/>
            <person name="Ma J."/>
        </authorList>
    </citation>
    <scope>NUCLEOTIDE SEQUENCE [LARGE SCALE GENOMIC DNA]</scope>
    <source>
        <strain evidence="2">LMG 29894</strain>
    </source>
</reference>
<name>A0ABV8MP08_9NEIS</name>
<accession>A0ABV8MP08</accession>